<keyword evidence="3" id="KW-1133">Transmembrane helix</keyword>
<feature type="transmembrane region" description="Helical" evidence="3">
    <location>
        <begin position="286"/>
        <end position="308"/>
    </location>
</feature>
<protein>
    <submittedName>
        <fullName evidence="5">Mch4 protein</fullName>
    </submittedName>
</protein>
<dbReference type="Gene3D" id="1.20.1250.20">
    <property type="entry name" value="MFS general substrate transporter like domains"/>
    <property type="match status" value="2"/>
</dbReference>
<dbReference type="EMBL" id="BTGD01000016">
    <property type="protein sequence ID" value="GMM57871.1"/>
    <property type="molecule type" value="Genomic_DNA"/>
</dbReference>
<dbReference type="InterPro" id="IPR020846">
    <property type="entry name" value="MFS_dom"/>
</dbReference>
<keyword evidence="6" id="KW-1185">Reference proteome</keyword>
<feature type="transmembrane region" description="Helical" evidence="3">
    <location>
        <begin position="124"/>
        <end position="148"/>
    </location>
</feature>
<dbReference type="PANTHER" id="PTHR11360:SF295">
    <property type="entry name" value="TRANSPORTER MCH4-RELATED"/>
    <property type="match status" value="1"/>
</dbReference>
<feature type="transmembrane region" description="Helical" evidence="3">
    <location>
        <begin position="341"/>
        <end position="363"/>
    </location>
</feature>
<comment type="caution">
    <text evidence="5">The sequence shown here is derived from an EMBL/GenBank/DDBJ whole genome shotgun (WGS) entry which is preliminary data.</text>
</comment>
<keyword evidence="3" id="KW-0812">Transmembrane</keyword>
<dbReference type="GO" id="GO:0022857">
    <property type="term" value="F:transmembrane transporter activity"/>
    <property type="evidence" value="ECO:0007669"/>
    <property type="project" value="InterPro"/>
</dbReference>
<feature type="domain" description="Major facilitator superfamily (MFS) profile" evidence="4">
    <location>
        <begin position="125"/>
        <end position="523"/>
    </location>
</feature>
<dbReference type="PROSITE" id="PS50850">
    <property type="entry name" value="MFS"/>
    <property type="match status" value="1"/>
</dbReference>
<dbReference type="Proteomes" id="UP001377567">
    <property type="component" value="Unassembled WGS sequence"/>
</dbReference>
<evidence type="ECO:0000256" key="1">
    <source>
        <dbReference type="ARBA" id="ARBA00004141"/>
    </source>
</evidence>
<sequence length="531" mass="57769">MLPMNFLSRPANIFFSKGHIERERAPASRLPEQTGSDAAVATEVPSVSGFELESMNSFLNEQPENQTSGFAPDTTGVSKKGEIPGVDSGLMAQVRTIEPEFVTDNESSSMYEDENGRTYPDGGFAAWLVVFGSFMGLIPVFGIVNSLGAIESYVSKNQLANVAQSTISWIFSLYLVITFLSCVLTGGYFDRNGSFKPMCFGTVMYLAGMVALADCQEVYQFILAFSVLCGFGTGVLMTPLVSVIATWFYRKRGVATSIATMGGSIGGMIIAPILRKLYVEVGFKWAIRIFALICFACLVISVSLVKVWDQPVAVPFPSRWAEIKWYCSSSFNWRYFLEGPFLFAALGAALAESALTALATYVSSYSLAVGNSESTSYNLITVTNAAGMLGRYVPGYVADKYLGGFNVTIITVSMAVLVNFVIWLPFGTHLKALWTYSALYGFSTGSILSLTPVCVGQISRTDDFGKRYSTVYMLEALLTIPVLPIGGALIGNGSLHNYNRFIIFNSVIMAAGAACYFVSRWFAVGFKLVKY</sequence>
<comment type="similarity">
    <text evidence="2">Belongs to the major facilitator superfamily. Monocarboxylate porter (TC 2.A.1.13) family.</text>
</comment>
<evidence type="ECO:0000313" key="5">
    <source>
        <dbReference type="EMBL" id="GMM57871.1"/>
    </source>
</evidence>
<dbReference type="Pfam" id="PF07690">
    <property type="entry name" value="MFS_1"/>
    <property type="match status" value="1"/>
</dbReference>
<dbReference type="InterPro" id="IPR050327">
    <property type="entry name" value="Proton-linked_MCT"/>
</dbReference>
<organism evidence="5 6">
    <name type="scientific">Maudiozyma humilis</name>
    <name type="common">Sour dough yeast</name>
    <name type="synonym">Kazachstania humilis</name>
    <dbReference type="NCBI Taxonomy" id="51915"/>
    <lineage>
        <taxon>Eukaryota</taxon>
        <taxon>Fungi</taxon>
        <taxon>Dikarya</taxon>
        <taxon>Ascomycota</taxon>
        <taxon>Saccharomycotina</taxon>
        <taxon>Saccharomycetes</taxon>
        <taxon>Saccharomycetales</taxon>
        <taxon>Saccharomycetaceae</taxon>
        <taxon>Maudiozyma</taxon>
    </lineage>
</organism>
<feature type="transmembrane region" description="Helical" evidence="3">
    <location>
        <begin position="254"/>
        <end position="274"/>
    </location>
</feature>
<dbReference type="InterPro" id="IPR011701">
    <property type="entry name" value="MFS"/>
</dbReference>
<dbReference type="AlphaFoldDB" id="A0AAV5S2B9"/>
<reference evidence="5 6" key="1">
    <citation type="journal article" date="2023" name="Elife">
        <title>Identification of key yeast species and microbe-microbe interactions impacting larval growth of Drosophila in the wild.</title>
        <authorList>
            <person name="Mure A."/>
            <person name="Sugiura Y."/>
            <person name="Maeda R."/>
            <person name="Honda K."/>
            <person name="Sakurai N."/>
            <person name="Takahashi Y."/>
            <person name="Watada M."/>
            <person name="Katoh T."/>
            <person name="Gotoh A."/>
            <person name="Gotoh Y."/>
            <person name="Taniguchi I."/>
            <person name="Nakamura K."/>
            <person name="Hayashi T."/>
            <person name="Katayama T."/>
            <person name="Uemura T."/>
            <person name="Hattori Y."/>
        </authorList>
    </citation>
    <scope>NUCLEOTIDE SEQUENCE [LARGE SCALE GENOMIC DNA]</scope>
    <source>
        <strain evidence="5 6">KH-74</strain>
    </source>
</reference>
<dbReference type="InterPro" id="IPR036259">
    <property type="entry name" value="MFS_trans_sf"/>
</dbReference>
<feature type="transmembrane region" description="Helical" evidence="3">
    <location>
        <begin position="169"/>
        <end position="189"/>
    </location>
</feature>
<accession>A0AAV5S2B9</accession>
<proteinExistence type="inferred from homology"/>
<evidence type="ECO:0000313" key="6">
    <source>
        <dbReference type="Proteomes" id="UP001377567"/>
    </source>
</evidence>
<feature type="transmembrane region" description="Helical" evidence="3">
    <location>
        <begin position="471"/>
        <end position="490"/>
    </location>
</feature>
<dbReference type="GO" id="GO:0016020">
    <property type="term" value="C:membrane"/>
    <property type="evidence" value="ECO:0007669"/>
    <property type="project" value="UniProtKB-SubCell"/>
</dbReference>
<feature type="transmembrane region" description="Helical" evidence="3">
    <location>
        <begin position="502"/>
        <end position="523"/>
    </location>
</feature>
<comment type="subcellular location">
    <subcellularLocation>
        <location evidence="1">Membrane</location>
        <topology evidence="1">Multi-pass membrane protein</topology>
    </subcellularLocation>
</comment>
<evidence type="ECO:0000256" key="3">
    <source>
        <dbReference type="SAM" id="Phobius"/>
    </source>
</evidence>
<dbReference type="GO" id="GO:0032218">
    <property type="term" value="P:riboflavin transport"/>
    <property type="evidence" value="ECO:0007669"/>
    <property type="project" value="TreeGrafter"/>
</dbReference>
<keyword evidence="3" id="KW-0472">Membrane</keyword>
<feature type="transmembrane region" description="Helical" evidence="3">
    <location>
        <begin position="221"/>
        <end position="248"/>
    </location>
</feature>
<dbReference type="SUPFAM" id="SSF103473">
    <property type="entry name" value="MFS general substrate transporter"/>
    <property type="match status" value="1"/>
</dbReference>
<name>A0AAV5S2B9_MAUHU</name>
<dbReference type="CDD" id="cd17352">
    <property type="entry name" value="MFS_MCT_SLC16"/>
    <property type="match status" value="1"/>
</dbReference>
<gene>
    <name evidence="5" type="ORF">DAKH74_044870</name>
</gene>
<evidence type="ECO:0000259" key="4">
    <source>
        <dbReference type="PROSITE" id="PS50850"/>
    </source>
</evidence>
<feature type="transmembrane region" description="Helical" evidence="3">
    <location>
        <begin position="375"/>
        <end position="393"/>
    </location>
</feature>
<feature type="transmembrane region" description="Helical" evidence="3">
    <location>
        <begin position="405"/>
        <end position="426"/>
    </location>
</feature>
<evidence type="ECO:0000256" key="2">
    <source>
        <dbReference type="ARBA" id="ARBA00006727"/>
    </source>
</evidence>
<dbReference type="PANTHER" id="PTHR11360">
    <property type="entry name" value="MONOCARBOXYLATE TRANSPORTER"/>
    <property type="match status" value="1"/>
</dbReference>
<feature type="transmembrane region" description="Helical" evidence="3">
    <location>
        <begin position="438"/>
        <end position="459"/>
    </location>
</feature>